<evidence type="ECO:0000313" key="1">
    <source>
        <dbReference type="EMBL" id="GBM41218.1"/>
    </source>
</evidence>
<reference evidence="1 3" key="1">
    <citation type="journal article" date="2019" name="Sci. Rep.">
        <title>Orb-weaving spider Araneus ventricosus genome elucidates the spidroin gene catalogue.</title>
        <authorList>
            <person name="Kono N."/>
            <person name="Nakamura H."/>
            <person name="Ohtoshi R."/>
            <person name="Moran D.A.P."/>
            <person name="Shinohara A."/>
            <person name="Yoshida Y."/>
            <person name="Fujiwara M."/>
            <person name="Mori M."/>
            <person name="Tomita M."/>
            <person name="Arakawa K."/>
        </authorList>
    </citation>
    <scope>NUCLEOTIDE SEQUENCE [LARGE SCALE GENOMIC DNA]</scope>
</reference>
<feature type="non-terminal residue" evidence="1">
    <location>
        <position position="105"/>
    </location>
</feature>
<organism evidence="1 3">
    <name type="scientific">Araneus ventricosus</name>
    <name type="common">Orbweaver spider</name>
    <name type="synonym">Epeira ventricosa</name>
    <dbReference type="NCBI Taxonomy" id="182803"/>
    <lineage>
        <taxon>Eukaryota</taxon>
        <taxon>Metazoa</taxon>
        <taxon>Ecdysozoa</taxon>
        <taxon>Arthropoda</taxon>
        <taxon>Chelicerata</taxon>
        <taxon>Arachnida</taxon>
        <taxon>Araneae</taxon>
        <taxon>Araneomorphae</taxon>
        <taxon>Entelegynae</taxon>
        <taxon>Araneoidea</taxon>
        <taxon>Araneidae</taxon>
        <taxon>Araneus</taxon>
    </lineage>
</organism>
<dbReference type="AlphaFoldDB" id="A0A4Y2FL24"/>
<name>A0A4Y2FL24_ARAVE</name>
<sequence>MNRGFMAMIQRYRVFKEIERRFQLNFLCHKKCCDSSGHTFFKAELYRSGESYDLVEFNACVGGSRSISDNLFGTYLLTPPRLQIGGNAPIKSNLVYKNRQIGVNT</sequence>
<protein>
    <submittedName>
        <fullName evidence="1">Uncharacterized protein</fullName>
    </submittedName>
</protein>
<keyword evidence="3" id="KW-1185">Reference proteome</keyword>
<evidence type="ECO:0000313" key="3">
    <source>
        <dbReference type="Proteomes" id="UP000499080"/>
    </source>
</evidence>
<evidence type="ECO:0000313" key="2">
    <source>
        <dbReference type="EMBL" id="GBM41483.1"/>
    </source>
</evidence>
<dbReference type="Proteomes" id="UP000499080">
    <property type="component" value="Unassembled WGS sequence"/>
</dbReference>
<dbReference type="EMBL" id="BGPR01250812">
    <property type="protein sequence ID" value="GBM41483.1"/>
    <property type="molecule type" value="Genomic_DNA"/>
</dbReference>
<gene>
    <name evidence="1" type="ORF">AVEN_1760_1</name>
    <name evidence="2" type="ORF">AVEN_211939_1</name>
</gene>
<proteinExistence type="predicted"/>
<comment type="caution">
    <text evidence="1">The sequence shown here is derived from an EMBL/GenBank/DDBJ whole genome shotgun (WGS) entry which is preliminary data.</text>
</comment>
<accession>A0A4Y2FL24</accession>
<dbReference type="EMBL" id="BGPR01250727">
    <property type="protein sequence ID" value="GBM41218.1"/>
    <property type="molecule type" value="Genomic_DNA"/>
</dbReference>